<evidence type="ECO:0000256" key="1">
    <source>
        <dbReference type="ARBA" id="ARBA00004477"/>
    </source>
</evidence>
<accession>A0A8H3X937</accession>
<dbReference type="EMBL" id="WTPW01001536">
    <property type="protein sequence ID" value="KAF0429717.1"/>
    <property type="molecule type" value="Genomic_DNA"/>
</dbReference>
<feature type="transmembrane region" description="Helical" evidence="9">
    <location>
        <begin position="115"/>
        <end position="138"/>
    </location>
</feature>
<keyword evidence="11" id="KW-1185">Reference proteome</keyword>
<keyword evidence="6 9" id="KW-1133">Transmembrane helix</keyword>
<organism evidence="10 11">
    <name type="scientific">Gigaspora margarita</name>
    <dbReference type="NCBI Taxonomy" id="4874"/>
    <lineage>
        <taxon>Eukaryota</taxon>
        <taxon>Fungi</taxon>
        <taxon>Fungi incertae sedis</taxon>
        <taxon>Mucoromycota</taxon>
        <taxon>Glomeromycotina</taxon>
        <taxon>Glomeromycetes</taxon>
        <taxon>Diversisporales</taxon>
        <taxon>Gigasporaceae</taxon>
        <taxon>Gigaspora</taxon>
    </lineage>
</organism>
<evidence type="ECO:0000256" key="4">
    <source>
        <dbReference type="ARBA" id="ARBA00022692"/>
    </source>
</evidence>
<feature type="transmembrane region" description="Helical" evidence="9">
    <location>
        <begin position="189"/>
        <end position="210"/>
    </location>
</feature>
<feature type="transmembrane region" description="Helical" evidence="9">
    <location>
        <begin position="144"/>
        <end position="168"/>
    </location>
</feature>
<protein>
    <submittedName>
        <fullName evidence="10">Phosphatidylinositol-glycan biosynthesis class F protein</fullName>
    </submittedName>
</protein>
<evidence type="ECO:0000256" key="8">
    <source>
        <dbReference type="SAM" id="MobiDB-lite"/>
    </source>
</evidence>
<feature type="region of interest" description="Disordered" evidence="8">
    <location>
        <begin position="1"/>
        <end position="20"/>
    </location>
</feature>
<dbReference type="GO" id="GO:0005789">
    <property type="term" value="C:endoplasmic reticulum membrane"/>
    <property type="evidence" value="ECO:0007669"/>
    <property type="project" value="UniProtKB-SubCell"/>
</dbReference>
<comment type="pathway">
    <text evidence="2">Glycolipid biosynthesis; glycosylphosphatidylinositol-anchor biosynthesis.</text>
</comment>
<feature type="transmembrane region" description="Helical" evidence="9">
    <location>
        <begin position="33"/>
        <end position="53"/>
    </location>
</feature>
<gene>
    <name evidence="10" type="ORF">F8M41_005646</name>
</gene>
<comment type="caution">
    <text evidence="10">The sequence shown here is derived from an EMBL/GenBank/DDBJ whole genome shotgun (WGS) entry which is preliminary data.</text>
</comment>
<sequence>MSQRDKPSSSTSPNEIVPPPFHNSSTITKFHPISHTLITITQLILSTLCLLYIPSTKLLDDPVRCLNVTTMTLFFVQFLIESSRWLLYLQGDGIETNKSIKAMLKNLIEHKGENFAHALWITLFGAFMFHLIAIVFGAPAIDDVLHTMLFALYISLLAIYPPACAFKNHGPIWARVFSDGSPESIPEKLIYYTTVATVVGAWLGAIVIPLDWDRPWQVWPIPCVIGGFVGHIVGSIISLFVCYFSGEGDNIQKKRE</sequence>
<keyword evidence="3" id="KW-0337">GPI-anchor biosynthesis</keyword>
<dbReference type="Pfam" id="PF06699">
    <property type="entry name" value="PIG-F"/>
    <property type="match status" value="1"/>
</dbReference>
<name>A0A8H3X937_GIGMA</name>
<evidence type="ECO:0000256" key="2">
    <source>
        <dbReference type="ARBA" id="ARBA00004687"/>
    </source>
</evidence>
<dbReference type="OrthoDB" id="17366at2759"/>
<dbReference type="Proteomes" id="UP000439903">
    <property type="component" value="Unassembled WGS sequence"/>
</dbReference>
<keyword evidence="5" id="KW-0256">Endoplasmic reticulum</keyword>
<proteinExistence type="predicted"/>
<feature type="transmembrane region" description="Helical" evidence="9">
    <location>
        <begin position="216"/>
        <end position="245"/>
    </location>
</feature>
<evidence type="ECO:0000313" key="11">
    <source>
        <dbReference type="Proteomes" id="UP000439903"/>
    </source>
</evidence>
<reference evidence="10 11" key="1">
    <citation type="journal article" date="2019" name="Environ. Microbiol.">
        <title>At the nexus of three kingdoms: the genome of the mycorrhizal fungus Gigaspora margarita provides insights into plant, endobacterial and fungal interactions.</title>
        <authorList>
            <person name="Venice F."/>
            <person name="Ghignone S."/>
            <person name="Salvioli di Fossalunga A."/>
            <person name="Amselem J."/>
            <person name="Novero M."/>
            <person name="Xianan X."/>
            <person name="Sedzielewska Toro K."/>
            <person name="Morin E."/>
            <person name="Lipzen A."/>
            <person name="Grigoriev I.V."/>
            <person name="Henrissat B."/>
            <person name="Martin F.M."/>
            <person name="Bonfante P."/>
        </authorList>
    </citation>
    <scope>NUCLEOTIDE SEQUENCE [LARGE SCALE GENOMIC DNA]</scope>
    <source>
        <strain evidence="10 11">BEG34</strain>
    </source>
</reference>
<evidence type="ECO:0000313" key="10">
    <source>
        <dbReference type="EMBL" id="KAF0429717.1"/>
    </source>
</evidence>
<keyword evidence="4 9" id="KW-0812">Transmembrane</keyword>
<comment type="subcellular location">
    <subcellularLocation>
        <location evidence="1">Endoplasmic reticulum membrane</location>
        <topology evidence="1">Multi-pass membrane protein</topology>
    </subcellularLocation>
</comment>
<evidence type="ECO:0000256" key="3">
    <source>
        <dbReference type="ARBA" id="ARBA00022502"/>
    </source>
</evidence>
<dbReference type="GO" id="GO:0006506">
    <property type="term" value="P:GPI anchor biosynthetic process"/>
    <property type="evidence" value="ECO:0007669"/>
    <property type="project" value="UniProtKB-UniPathway"/>
</dbReference>
<evidence type="ECO:0000256" key="9">
    <source>
        <dbReference type="SAM" id="Phobius"/>
    </source>
</evidence>
<evidence type="ECO:0000256" key="5">
    <source>
        <dbReference type="ARBA" id="ARBA00022824"/>
    </source>
</evidence>
<dbReference type="AlphaFoldDB" id="A0A8H3X937"/>
<dbReference type="InterPro" id="IPR009580">
    <property type="entry name" value="GPI_biosynthesis_protein_Pig-F"/>
</dbReference>
<evidence type="ECO:0000256" key="7">
    <source>
        <dbReference type="ARBA" id="ARBA00023136"/>
    </source>
</evidence>
<evidence type="ECO:0000256" key="6">
    <source>
        <dbReference type="ARBA" id="ARBA00022989"/>
    </source>
</evidence>
<keyword evidence="7 9" id="KW-0472">Membrane</keyword>
<dbReference type="UniPathway" id="UPA00196"/>